<dbReference type="InterPro" id="IPR035940">
    <property type="entry name" value="CAP_sf"/>
</dbReference>
<dbReference type="OrthoDB" id="72399at2"/>
<organism evidence="2 3">
    <name type="scientific">Deinococcus hopiensis KR-140</name>
    <dbReference type="NCBI Taxonomy" id="695939"/>
    <lineage>
        <taxon>Bacteria</taxon>
        <taxon>Thermotogati</taxon>
        <taxon>Deinococcota</taxon>
        <taxon>Deinococci</taxon>
        <taxon>Deinococcales</taxon>
        <taxon>Deinococcaceae</taxon>
        <taxon>Deinococcus</taxon>
    </lineage>
</organism>
<accession>A0A1W1VQ43</accession>
<dbReference type="RefSeq" id="WP_084050078.1">
    <property type="nucleotide sequence ID" value="NZ_FWWU01000009.1"/>
</dbReference>
<proteinExistence type="predicted"/>
<keyword evidence="1" id="KW-0732">Signal</keyword>
<evidence type="ECO:0000313" key="2">
    <source>
        <dbReference type="EMBL" id="SMB95502.1"/>
    </source>
</evidence>
<feature type="chain" id="PRO_5013139629" description="Cysteine-rich secretory protein family protein" evidence="1">
    <location>
        <begin position="17"/>
        <end position="208"/>
    </location>
</feature>
<dbReference type="Proteomes" id="UP000192582">
    <property type="component" value="Unassembled WGS sequence"/>
</dbReference>
<reference evidence="2 3" key="1">
    <citation type="submission" date="2017-04" db="EMBL/GenBank/DDBJ databases">
        <authorList>
            <person name="Afonso C.L."/>
            <person name="Miller P.J."/>
            <person name="Scott M.A."/>
            <person name="Spackman E."/>
            <person name="Goraichik I."/>
            <person name="Dimitrov K.M."/>
            <person name="Suarez D.L."/>
            <person name="Swayne D.E."/>
        </authorList>
    </citation>
    <scope>NUCLEOTIDE SEQUENCE [LARGE SCALE GENOMIC DNA]</scope>
    <source>
        <strain evidence="2 3">KR-140</strain>
    </source>
</reference>
<protein>
    <recommendedName>
        <fullName evidence="4">Cysteine-rich secretory protein family protein</fullName>
    </recommendedName>
</protein>
<name>A0A1W1VQ43_9DEIO</name>
<evidence type="ECO:0008006" key="4">
    <source>
        <dbReference type="Google" id="ProtNLM"/>
    </source>
</evidence>
<dbReference type="STRING" id="695939.SAMN00790413_02866"/>
<feature type="signal peptide" evidence="1">
    <location>
        <begin position="1"/>
        <end position="16"/>
    </location>
</feature>
<dbReference type="AlphaFoldDB" id="A0A1W1VQ43"/>
<gene>
    <name evidence="2" type="ORF">SAMN00790413_02866</name>
</gene>
<sequence length="208" mass="21523">MRLLLPALLLSLGLLASCGNTSSGSAPLDGFSTVYVTDPDFGDTFEYRSPDSFTYAPGPLAGDSVSTAETAMFTAINAERLRGGTCSDGQSFPPVPALQFEGHLHKSASGYAGVLAVSGSAALPHKTGDSTPVRRMIAAGFVPAPPNRAVLRFEESLAMGMTDPAAVIAAWKTSSRHCAALFSTVSHGAVARADGQLGAYWVLNTAGW</sequence>
<evidence type="ECO:0000256" key="1">
    <source>
        <dbReference type="SAM" id="SignalP"/>
    </source>
</evidence>
<dbReference type="Gene3D" id="3.40.33.10">
    <property type="entry name" value="CAP"/>
    <property type="match status" value="1"/>
</dbReference>
<dbReference type="PROSITE" id="PS51257">
    <property type="entry name" value="PROKAR_LIPOPROTEIN"/>
    <property type="match status" value="1"/>
</dbReference>
<keyword evidence="3" id="KW-1185">Reference proteome</keyword>
<dbReference type="EMBL" id="FWWU01000009">
    <property type="protein sequence ID" value="SMB95502.1"/>
    <property type="molecule type" value="Genomic_DNA"/>
</dbReference>
<evidence type="ECO:0000313" key="3">
    <source>
        <dbReference type="Proteomes" id="UP000192582"/>
    </source>
</evidence>